<gene>
    <name evidence="2" type="ORF">PVAR5_5874</name>
</gene>
<evidence type="ECO:0000256" key="1">
    <source>
        <dbReference type="SAM" id="MobiDB-lite"/>
    </source>
</evidence>
<organism evidence="2 3">
    <name type="scientific">Byssochlamys spectabilis (strain No. 5 / NBRC 109023)</name>
    <name type="common">Paecilomyces variotii</name>
    <dbReference type="NCBI Taxonomy" id="1356009"/>
    <lineage>
        <taxon>Eukaryota</taxon>
        <taxon>Fungi</taxon>
        <taxon>Dikarya</taxon>
        <taxon>Ascomycota</taxon>
        <taxon>Pezizomycotina</taxon>
        <taxon>Eurotiomycetes</taxon>
        <taxon>Eurotiomycetidae</taxon>
        <taxon>Eurotiales</taxon>
        <taxon>Thermoascaceae</taxon>
        <taxon>Paecilomyces</taxon>
    </lineage>
</organism>
<dbReference type="HOGENOM" id="CLU_1618777_0_0_1"/>
<sequence>MATSAFREHLNESAPSDRAPSFPELSKMGTLARTIKPTSTEDLWESLPQDDLLTWSTIPKTRFIKLRKHLQAIRELCPKVKKLVRKMPDPNYVKVAYSVAKLQEHAKDVEAANRNMAMRIDELEITLCHERRQFETELESQRETFAERERYLLDQLLFGCHESS</sequence>
<dbReference type="Proteomes" id="UP000018001">
    <property type="component" value="Unassembled WGS sequence"/>
</dbReference>
<comment type="caution">
    <text evidence="2">The sequence shown here is derived from an EMBL/GenBank/DDBJ whole genome shotgun (WGS) entry which is preliminary data.</text>
</comment>
<evidence type="ECO:0000313" key="2">
    <source>
        <dbReference type="EMBL" id="GAD97201.1"/>
    </source>
</evidence>
<feature type="region of interest" description="Disordered" evidence="1">
    <location>
        <begin position="1"/>
        <end position="25"/>
    </location>
</feature>
<dbReference type="EMBL" id="BAUL01000189">
    <property type="protein sequence ID" value="GAD97201.1"/>
    <property type="molecule type" value="Genomic_DNA"/>
</dbReference>
<feature type="compositionally biased region" description="Basic and acidic residues" evidence="1">
    <location>
        <begin position="1"/>
        <end position="11"/>
    </location>
</feature>
<reference evidence="3" key="1">
    <citation type="journal article" date="2014" name="Genome Announc.">
        <title>Draft genome sequence of the formaldehyde-resistant fungus Byssochlamys spectabilis No. 5 (anamorph Paecilomyces variotii No. 5) (NBRC109023).</title>
        <authorList>
            <person name="Oka T."/>
            <person name="Ekino K."/>
            <person name="Fukuda K."/>
            <person name="Nomura Y."/>
        </authorList>
    </citation>
    <scope>NUCLEOTIDE SEQUENCE [LARGE SCALE GENOMIC DNA]</scope>
    <source>
        <strain evidence="3">No. 5 / NBRC 109023</strain>
    </source>
</reference>
<keyword evidence="3" id="KW-1185">Reference proteome</keyword>
<dbReference type="AlphaFoldDB" id="V5G5F1"/>
<evidence type="ECO:0000313" key="3">
    <source>
        <dbReference type="Proteomes" id="UP000018001"/>
    </source>
</evidence>
<accession>V5G5F1</accession>
<protein>
    <submittedName>
        <fullName evidence="2">Uncharacterized protein</fullName>
    </submittedName>
</protein>
<dbReference type="OrthoDB" id="10361495at2759"/>
<dbReference type="InParanoid" id="V5G5F1"/>
<proteinExistence type="predicted"/>
<name>V5G5F1_BYSSN</name>